<feature type="transmembrane region" description="Helical" evidence="1">
    <location>
        <begin position="18"/>
        <end position="43"/>
    </location>
</feature>
<keyword evidence="1" id="KW-0812">Transmembrane</keyword>
<keyword evidence="1" id="KW-0472">Membrane</keyword>
<reference evidence="2" key="1">
    <citation type="submission" date="2024-06" db="EMBL/GenBank/DDBJ databases">
        <authorList>
            <consortium name="consrtm"/>
            <person name="Uemura M."/>
            <person name="Terahara T."/>
        </authorList>
    </citation>
    <scope>NUCLEOTIDE SEQUENCE</scope>
    <source>
        <strain evidence="2">KM77-8</strain>
    </source>
</reference>
<evidence type="ECO:0000313" key="2">
    <source>
        <dbReference type="EMBL" id="BFO16366.1"/>
    </source>
</evidence>
<keyword evidence="1" id="KW-1133">Transmembrane helix</keyword>
<accession>A0AAT9HGD8</accession>
<proteinExistence type="predicted"/>
<reference evidence="2" key="2">
    <citation type="submission" date="2024-07" db="EMBL/GenBank/DDBJ databases">
        <title>Streptomyces haneummycinica sp. nov., a new antibiotic-producing actinobacterium isolated from marine sediment.</title>
        <authorList>
            <person name="Uemura M."/>
            <person name="Hamada M."/>
            <person name="Hirano S."/>
            <person name="Kobayashi K."/>
            <person name="Ohshiro T."/>
            <person name="Kobayashi T."/>
            <person name="Terahara T."/>
        </authorList>
    </citation>
    <scope>NUCLEOTIDE SEQUENCE</scope>
    <source>
        <strain evidence="2">KM77-8</strain>
    </source>
</reference>
<name>A0AAT9HGD8_9ACTN</name>
<protein>
    <recommendedName>
        <fullName evidence="3">Sensor domain-containing protein</fullName>
    </recommendedName>
</protein>
<gene>
    <name evidence="2" type="ORF">SHKM778_27540</name>
</gene>
<organism evidence="2">
    <name type="scientific">Streptomyces haneummycinicus</name>
    <dbReference type="NCBI Taxonomy" id="3074435"/>
    <lineage>
        <taxon>Bacteria</taxon>
        <taxon>Bacillati</taxon>
        <taxon>Actinomycetota</taxon>
        <taxon>Actinomycetes</taxon>
        <taxon>Kitasatosporales</taxon>
        <taxon>Streptomycetaceae</taxon>
        <taxon>Streptomyces</taxon>
    </lineage>
</organism>
<evidence type="ECO:0008006" key="3">
    <source>
        <dbReference type="Google" id="ProtNLM"/>
    </source>
</evidence>
<evidence type="ECO:0000256" key="1">
    <source>
        <dbReference type="SAM" id="Phobius"/>
    </source>
</evidence>
<dbReference type="AlphaFoldDB" id="A0AAT9HGD8"/>
<dbReference type="EMBL" id="AP035768">
    <property type="protein sequence ID" value="BFO16366.1"/>
    <property type="molecule type" value="Genomic_DNA"/>
</dbReference>
<sequence length="257" mass="27708">MGSDTSGSAVVTGRATRLVTTGCLTVLAVLIVVLGTAVSWLWYRGWHDPKVNDERRDEAYALIRRDASDTAEETARALGTAGTTDADALTEVIWRHSQAPVITYDASRHEFSATAASDALYDTTSILGGGSDRVSQCFVVTYTRDTGRTWSPRVSERDADVCRPATAISGSVHHARTRIANMYTEDLTRAGVSKALDPTGRQRTYDVRSAAREDDTVTVAVLVSSPDATTTQCYRFTRPVQDVAGPNSAEEVPALSC</sequence>